<evidence type="ECO:0000256" key="2">
    <source>
        <dbReference type="ARBA" id="ARBA00022801"/>
    </source>
</evidence>
<keyword evidence="4 6" id="KW-0067">ATP-binding</keyword>
<keyword evidence="3 6" id="KW-0347">Helicase</keyword>
<reference evidence="9" key="1">
    <citation type="submission" date="2018-06" db="EMBL/GenBank/DDBJ databases">
        <title>Genome assembly of Danube salmon.</title>
        <authorList>
            <person name="Macqueen D.J."/>
            <person name="Gundappa M.K."/>
        </authorList>
    </citation>
    <scope>NUCLEOTIDE SEQUENCE [LARGE SCALE GENOMIC DNA]</scope>
</reference>
<dbReference type="GO" id="GO:0005524">
    <property type="term" value="F:ATP binding"/>
    <property type="evidence" value="ECO:0007669"/>
    <property type="project" value="UniProtKB-UniRule"/>
</dbReference>
<dbReference type="Pfam" id="PF00270">
    <property type="entry name" value="DEAD"/>
    <property type="match status" value="1"/>
</dbReference>
<dbReference type="InterPro" id="IPR011545">
    <property type="entry name" value="DEAD/DEAH_box_helicase_dom"/>
</dbReference>
<accession>A0A4W5RAR4</accession>
<evidence type="ECO:0000256" key="5">
    <source>
        <dbReference type="PROSITE-ProRule" id="PRU00552"/>
    </source>
</evidence>
<evidence type="ECO:0000256" key="4">
    <source>
        <dbReference type="ARBA" id="ARBA00022840"/>
    </source>
</evidence>
<dbReference type="Proteomes" id="UP000314982">
    <property type="component" value="Unassembled WGS sequence"/>
</dbReference>
<dbReference type="GO" id="GO:0003724">
    <property type="term" value="F:RNA helicase activity"/>
    <property type="evidence" value="ECO:0007669"/>
    <property type="project" value="UniProtKB-EC"/>
</dbReference>
<feature type="domain" description="DEAD-box RNA helicase Q" evidence="7">
    <location>
        <begin position="7"/>
        <end position="35"/>
    </location>
</feature>
<keyword evidence="6" id="KW-0694">RNA-binding</keyword>
<dbReference type="PANTHER" id="PTHR24031">
    <property type="entry name" value="RNA HELICASE"/>
    <property type="match status" value="1"/>
</dbReference>
<dbReference type="Ensembl" id="ENSHHUT00000084024.1">
    <property type="protein sequence ID" value="ENSHHUP00000081434.1"/>
    <property type="gene ID" value="ENSHHUG00000047364.1"/>
</dbReference>
<evidence type="ECO:0000313" key="9">
    <source>
        <dbReference type="Proteomes" id="UP000314982"/>
    </source>
</evidence>
<dbReference type="STRING" id="62062.ENSHHUP00000081434"/>
<evidence type="ECO:0000259" key="7">
    <source>
        <dbReference type="PROSITE" id="PS51195"/>
    </source>
</evidence>
<dbReference type="SUPFAM" id="SSF52540">
    <property type="entry name" value="P-loop containing nucleoside triphosphate hydrolases"/>
    <property type="match status" value="1"/>
</dbReference>
<comment type="function">
    <text evidence="6">RNA helicase.</text>
</comment>
<evidence type="ECO:0000256" key="3">
    <source>
        <dbReference type="ARBA" id="ARBA00022806"/>
    </source>
</evidence>
<dbReference type="AlphaFoldDB" id="A0A4W5RAR4"/>
<dbReference type="InterPro" id="IPR014014">
    <property type="entry name" value="RNA_helicase_DEAD_Q_motif"/>
</dbReference>
<proteinExistence type="inferred from homology"/>
<organism evidence="8 9">
    <name type="scientific">Hucho hucho</name>
    <name type="common">huchen</name>
    <dbReference type="NCBI Taxonomy" id="62062"/>
    <lineage>
        <taxon>Eukaryota</taxon>
        <taxon>Metazoa</taxon>
        <taxon>Chordata</taxon>
        <taxon>Craniata</taxon>
        <taxon>Vertebrata</taxon>
        <taxon>Euteleostomi</taxon>
        <taxon>Actinopterygii</taxon>
        <taxon>Neopterygii</taxon>
        <taxon>Teleostei</taxon>
        <taxon>Protacanthopterygii</taxon>
        <taxon>Salmoniformes</taxon>
        <taxon>Salmonidae</taxon>
        <taxon>Salmoninae</taxon>
        <taxon>Hucho</taxon>
    </lineage>
</organism>
<sequence>PFHSDVTAWKDLFDPDQVLKALSNLGFGSPTAIQALALPPAIRDHMDIVGAAEPGSGKTLSFGIPKIHHILEWKKGTTSRQSVSTLQKQSKELDQRDIWWQYCCFSSGFTM</sequence>
<name>A0A4W5RAR4_9TELE</name>
<dbReference type="Gene3D" id="3.40.50.300">
    <property type="entry name" value="P-loop containing nucleotide triphosphate hydrolases"/>
    <property type="match status" value="1"/>
</dbReference>
<feature type="short sequence motif" description="Q motif" evidence="5">
    <location>
        <begin position="7"/>
        <end position="35"/>
    </location>
</feature>
<comment type="catalytic activity">
    <reaction evidence="6">
        <text>ATP + H2O = ADP + phosphate + H(+)</text>
        <dbReference type="Rhea" id="RHEA:13065"/>
        <dbReference type="ChEBI" id="CHEBI:15377"/>
        <dbReference type="ChEBI" id="CHEBI:15378"/>
        <dbReference type="ChEBI" id="CHEBI:30616"/>
        <dbReference type="ChEBI" id="CHEBI:43474"/>
        <dbReference type="ChEBI" id="CHEBI:456216"/>
        <dbReference type="EC" id="3.6.4.13"/>
    </reaction>
</comment>
<evidence type="ECO:0000313" key="8">
    <source>
        <dbReference type="Ensembl" id="ENSHHUP00000081434.1"/>
    </source>
</evidence>
<protein>
    <recommendedName>
        <fullName evidence="6">ATP-dependent RNA helicase</fullName>
        <ecNumber evidence="6">3.6.4.13</ecNumber>
    </recommendedName>
</protein>
<evidence type="ECO:0000256" key="1">
    <source>
        <dbReference type="ARBA" id="ARBA00022741"/>
    </source>
</evidence>
<dbReference type="PROSITE" id="PS51195">
    <property type="entry name" value="Q_MOTIF"/>
    <property type="match status" value="1"/>
</dbReference>
<dbReference type="GO" id="GO:0016787">
    <property type="term" value="F:hydrolase activity"/>
    <property type="evidence" value="ECO:0007669"/>
    <property type="project" value="UniProtKB-KW"/>
</dbReference>
<dbReference type="InterPro" id="IPR027417">
    <property type="entry name" value="P-loop_NTPase"/>
</dbReference>
<keyword evidence="9" id="KW-1185">Reference proteome</keyword>
<evidence type="ECO:0000256" key="6">
    <source>
        <dbReference type="RuleBase" id="RU365068"/>
    </source>
</evidence>
<comment type="domain">
    <text evidence="6">The Q motif is unique to and characteristic of the DEAD box family of RNA helicases and controls ATP binding and hydrolysis.</text>
</comment>
<keyword evidence="2 6" id="KW-0378">Hydrolase</keyword>
<dbReference type="EC" id="3.6.4.13" evidence="6"/>
<reference evidence="8" key="3">
    <citation type="submission" date="2025-09" db="UniProtKB">
        <authorList>
            <consortium name="Ensembl"/>
        </authorList>
    </citation>
    <scope>IDENTIFICATION</scope>
</reference>
<keyword evidence="1 6" id="KW-0547">Nucleotide-binding</keyword>
<reference evidence="8" key="2">
    <citation type="submission" date="2025-08" db="UniProtKB">
        <authorList>
            <consortium name="Ensembl"/>
        </authorList>
    </citation>
    <scope>IDENTIFICATION</scope>
</reference>
<dbReference type="GeneTree" id="ENSGT00550000074847"/>
<comment type="similarity">
    <text evidence="6">Belongs to the DEAD box helicase family.</text>
</comment>
<dbReference type="GO" id="GO:0003723">
    <property type="term" value="F:RNA binding"/>
    <property type="evidence" value="ECO:0007669"/>
    <property type="project" value="UniProtKB-UniRule"/>
</dbReference>